<dbReference type="AlphaFoldDB" id="A0AAV4LG79"/>
<organism evidence="2 3">
    <name type="scientific">Collibacillus ludicampi</name>
    <dbReference type="NCBI Taxonomy" id="2771369"/>
    <lineage>
        <taxon>Bacteria</taxon>
        <taxon>Bacillati</taxon>
        <taxon>Bacillota</taxon>
        <taxon>Bacilli</taxon>
        <taxon>Bacillales</taxon>
        <taxon>Alicyclobacillaceae</taxon>
        <taxon>Collibacillus</taxon>
    </lineage>
</organism>
<comment type="caution">
    <text evidence="2">The sequence shown here is derived from an EMBL/GenBank/DDBJ whole genome shotgun (WGS) entry which is preliminary data.</text>
</comment>
<dbReference type="Gene3D" id="3.40.50.300">
    <property type="entry name" value="P-loop containing nucleotide triphosphate hydrolases"/>
    <property type="match status" value="2"/>
</dbReference>
<gene>
    <name evidence="2" type="ORF">DNHGIG_20580</name>
</gene>
<evidence type="ECO:0000256" key="1">
    <source>
        <dbReference type="SAM" id="Coils"/>
    </source>
</evidence>
<dbReference type="InterPro" id="IPR051162">
    <property type="entry name" value="T4SS_component"/>
</dbReference>
<name>A0AAV4LG79_9BACL</name>
<proteinExistence type="predicted"/>
<dbReference type="Pfam" id="PF12846">
    <property type="entry name" value="AAA_10"/>
    <property type="match status" value="1"/>
</dbReference>
<reference evidence="2" key="1">
    <citation type="journal article" date="2023" name="Int. J. Syst. Evol. Microbiol.">
        <title>Collibacillus ludicampi gen. nov., sp. nov., a new soil bacterium of the family Alicyclobacillaceae.</title>
        <authorList>
            <person name="Jojima T."/>
            <person name="Ioku Y."/>
            <person name="Fukuta Y."/>
            <person name="Shirasaka N."/>
            <person name="Matsumura Y."/>
            <person name="Mori M."/>
        </authorList>
    </citation>
    <scope>NUCLEOTIDE SEQUENCE</scope>
    <source>
        <strain evidence="2">TP075</strain>
    </source>
</reference>
<evidence type="ECO:0008006" key="4">
    <source>
        <dbReference type="Google" id="ProtNLM"/>
    </source>
</evidence>
<feature type="coiled-coil region" evidence="1">
    <location>
        <begin position="77"/>
        <end position="104"/>
    </location>
</feature>
<dbReference type="EMBL" id="BOQE01000001">
    <property type="protein sequence ID" value="GIM46509.1"/>
    <property type="molecule type" value="Genomic_DNA"/>
</dbReference>
<dbReference type="Proteomes" id="UP001057291">
    <property type="component" value="Unassembled WGS sequence"/>
</dbReference>
<dbReference type="InterPro" id="IPR027417">
    <property type="entry name" value="P-loop_NTPase"/>
</dbReference>
<evidence type="ECO:0000313" key="3">
    <source>
        <dbReference type="Proteomes" id="UP001057291"/>
    </source>
</evidence>
<keyword evidence="1" id="KW-0175">Coiled coil</keyword>
<dbReference type="PANTHER" id="PTHR30121:SF6">
    <property type="entry name" value="SLR6007 PROTEIN"/>
    <property type="match status" value="1"/>
</dbReference>
<accession>A0AAV4LG79</accession>
<sequence>MRPTRTVHMALSDVRMIERPTHLVIEHPEGAKSYQTFFATVSVPQPIPENQPTGFEWLYGVLENTPFPVDTAIHVRVEEAHEALEHLRKKKKTAEAQYREWVDNDEDVPLELEEDMAAVASLEKKLRSRQTLVHAVTVFSIGASDPRELRDRTERFQQIAGTYHTLVRAPGDMKRMFQAFYPFGEELPTSWEIPMDPGVLGAAVPFGTRSLGDSIGFWLGRLRNRRPVWMDPRLPILRNMTSAILLAGTLGSGKSYAAKYLATMLLAWGAKAFYIDPKGDTDALEELPFDTLILRFTVDSNTRISPFRIGNVQDARAIMEIIFNPLGDDHRQIVINQAVEQVLKGDQWDMRAFHAAVLSIYENSPEALEREEARLVAERVRLMKAHEIGRLFFGRDTGENLFEHDLVVAIVRGLTLPDKTVPKEKWTETERYSAAILYAVATLGLRRLMALPKSVVKCLAIDEAWVLRRFEQGQRLLNEAMRFSRAENLIPIIATQNATDFLPRPDEEDLTGLFAWKIMLHL</sequence>
<keyword evidence="3" id="KW-1185">Reference proteome</keyword>
<dbReference type="PANTHER" id="PTHR30121">
    <property type="entry name" value="UNCHARACTERIZED PROTEIN YJGR-RELATED"/>
    <property type="match status" value="1"/>
</dbReference>
<evidence type="ECO:0000313" key="2">
    <source>
        <dbReference type="EMBL" id="GIM46509.1"/>
    </source>
</evidence>
<dbReference type="SUPFAM" id="SSF52540">
    <property type="entry name" value="P-loop containing nucleoside triphosphate hydrolases"/>
    <property type="match status" value="1"/>
</dbReference>
<protein>
    <recommendedName>
        <fullName evidence="4">ATP-binding protein</fullName>
    </recommendedName>
</protein>
<dbReference type="RefSeq" id="WP_282199600.1">
    <property type="nucleotide sequence ID" value="NZ_BOQE01000001.1"/>
</dbReference>